<feature type="transmembrane region" description="Helical" evidence="1">
    <location>
        <begin position="119"/>
        <end position="140"/>
    </location>
</feature>
<dbReference type="Proteomes" id="UP000599688">
    <property type="component" value="Unassembled WGS sequence"/>
</dbReference>
<proteinExistence type="predicted"/>
<dbReference type="AlphaFoldDB" id="A0A917A1V8"/>
<name>A0A917A1V8_9FLAO</name>
<evidence type="ECO:0000313" key="3">
    <source>
        <dbReference type="EMBL" id="GGE20615.1"/>
    </source>
</evidence>
<accession>A0A917A1V8</accession>
<dbReference type="PANTHER" id="PTHR14969">
    <property type="entry name" value="SPHINGOSINE-1-PHOSPHATE PHOSPHOHYDROLASE"/>
    <property type="match status" value="1"/>
</dbReference>
<feature type="transmembrane region" description="Helical" evidence="1">
    <location>
        <begin position="145"/>
        <end position="167"/>
    </location>
</feature>
<keyword evidence="4" id="KW-1185">Reference proteome</keyword>
<comment type="caution">
    <text evidence="3">The sequence shown here is derived from an EMBL/GenBank/DDBJ whole genome shotgun (WGS) entry which is preliminary data.</text>
</comment>
<dbReference type="RefSeq" id="WP_188406931.1">
    <property type="nucleotide sequence ID" value="NZ_BMGL01000013.1"/>
</dbReference>
<feature type="transmembrane region" description="Helical" evidence="1">
    <location>
        <begin position="53"/>
        <end position="74"/>
    </location>
</feature>
<dbReference type="SMART" id="SM00014">
    <property type="entry name" value="acidPPc"/>
    <property type="match status" value="1"/>
</dbReference>
<feature type="transmembrane region" description="Helical" evidence="1">
    <location>
        <begin position="23"/>
        <end position="46"/>
    </location>
</feature>
<dbReference type="SUPFAM" id="SSF48317">
    <property type="entry name" value="Acid phosphatase/Vanadium-dependent haloperoxidase"/>
    <property type="match status" value="1"/>
</dbReference>
<keyword evidence="1" id="KW-1133">Transmembrane helix</keyword>
<dbReference type="Gene3D" id="1.20.144.10">
    <property type="entry name" value="Phosphatidic acid phosphatase type 2/haloperoxidase"/>
    <property type="match status" value="1"/>
</dbReference>
<reference evidence="3 4" key="1">
    <citation type="journal article" date="2014" name="Int. J. Syst. Evol. Microbiol.">
        <title>Complete genome sequence of Corynebacterium casei LMG S-19264T (=DSM 44701T), isolated from a smear-ripened cheese.</title>
        <authorList>
            <consortium name="US DOE Joint Genome Institute (JGI-PGF)"/>
            <person name="Walter F."/>
            <person name="Albersmeier A."/>
            <person name="Kalinowski J."/>
            <person name="Ruckert C."/>
        </authorList>
    </citation>
    <scope>NUCLEOTIDE SEQUENCE [LARGE SCALE GENOMIC DNA]</scope>
    <source>
        <strain evidence="3 4">CGMCC 1.12925</strain>
    </source>
</reference>
<evidence type="ECO:0000259" key="2">
    <source>
        <dbReference type="SMART" id="SM00014"/>
    </source>
</evidence>
<gene>
    <name evidence="3" type="primary">lpxF</name>
    <name evidence="3" type="ORF">GCM10010831_22160</name>
</gene>
<dbReference type="PANTHER" id="PTHR14969:SF13">
    <property type="entry name" value="AT30094P"/>
    <property type="match status" value="1"/>
</dbReference>
<dbReference type="Pfam" id="PF01569">
    <property type="entry name" value="PAP2"/>
    <property type="match status" value="1"/>
</dbReference>
<dbReference type="InterPro" id="IPR000326">
    <property type="entry name" value="PAP2/HPO"/>
</dbReference>
<dbReference type="InterPro" id="IPR036938">
    <property type="entry name" value="PAP2/HPO_sf"/>
</dbReference>
<keyword evidence="1" id="KW-0472">Membrane</keyword>
<organism evidence="3 4">
    <name type="scientific">Psychroflexus salis</name>
    <dbReference type="NCBI Taxonomy" id="1526574"/>
    <lineage>
        <taxon>Bacteria</taxon>
        <taxon>Pseudomonadati</taxon>
        <taxon>Bacteroidota</taxon>
        <taxon>Flavobacteriia</taxon>
        <taxon>Flavobacteriales</taxon>
        <taxon>Flavobacteriaceae</taxon>
        <taxon>Psychroflexus</taxon>
    </lineage>
</organism>
<dbReference type="EMBL" id="BMGL01000013">
    <property type="protein sequence ID" value="GGE20615.1"/>
    <property type="molecule type" value="Genomic_DNA"/>
</dbReference>
<feature type="transmembrane region" description="Helical" evidence="1">
    <location>
        <begin position="173"/>
        <end position="191"/>
    </location>
</feature>
<evidence type="ECO:0000313" key="4">
    <source>
        <dbReference type="Proteomes" id="UP000599688"/>
    </source>
</evidence>
<feature type="domain" description="Phosphatidic acid phosphatase type 2/haloperoxidase" evidence="2">
    <location>
        <begin position="62"/>
        <end position="188"/>
    </location>
</feature>
<keyword evidence="1" id="KW-0812">Transmembrane</keyword>
<protein>
    <submittedName>
        <fullName evidence="3">Lipid A 4'-phosphatase</fullName>
    </submittedName>
</protein>
<evidence type="ECO:0000256" key="1">
    <source>
        <dbReference type="SAM" id="Phobius"/>
    </source>
</evidence>
<sequence length="208" mass="23796">MIKGLDQDLLLAFNQNHTAFWDFFWLFFTDKLTGAIFTAILILFCWKKSNFKTAFWVGTFLLAGIVFTELFSMLVKTSVARPRPCSQYSVIANQIRLLADGLFFKGDLIDSNLVKCEKFSFFSAHAAVSFVIAGFIGRLLGRIHLIYFISICIWAFLVSASRIYLGYHYPSDIIVGTLFGFGVGVIFYEIYQKLEQTTLKSYRFKVSK</sequence>